<dbReference type="EMBL" id="VLKQ01000024">
    <property type="protein sequence ID" value="TWI07898.1"/>
    <property type="molecule type" value="Genomic_DNA"/>
</dbReference>
<dbReference type="Proteomes" id="UP000319848">
    <property type="component" value="Unassembled WGS sequence"/>
</dbReference>
<dbReference type="InterPro" id="IPR021109">
    <property type="entry name" value="Peptidase_aspartic_dom_sf"/>
</dbReference>
<dbReference type="InterPro" id="IPR034122">
    <property type="entry name" value="Retropepsin-like_bacterial"/>
</dbReference>
<dbReference type="OrthoDB" id="1445522at2"/>
<name>A0A562LJU8_9FLAO</name>
<evidence type="ECO:0000313" key="2">
    <source>
        <dbReference type="EMBL" id="TWI07898.1"/>
    </source>
</evidence>
<dbReference type="Gene3D" id="2.40.70.10">
    <property type="entry name" value="Acid Proteases"/>
    <property type="match status" value="1"/>
</dbReference>
<comment type="caution">
    <text evidence="2">The sequence shown here is derived from an EMBL/GenBank/DDBJ whole genome shotgun (WGS) entry which is preliminary data.</text>
</comment>
<keyword evidence="2" id="KW-0378">Hydrolase</keyword>
<gene>
    <name evidence="2" type="ORF">IP98_02934</name>
</gene>
<reference evidence="2 3" key="1">
    <citation type="journal article" date="2015" name="Stand. Genomic Sci.">
        <title>Genomic Encyclopedia of Bacterial and Archaeal Type Strains, Phase III: the genomes of soil and plant-associated and newly described type strains.</title>
        <authorList>
            <person name="Whitman W.B."/>
            <person name="Woyke T."/>
            <person name="Klenk H.P."/>
            <person name="Zhou Y."/>
            <person name="Lilburn T.G."/>
            <person name="Beck B.J."/>
            <person name="De Vos P."/>
            <person name="Vandamme P."/>
            <person name="Eisen J.A."/>
            <person name="Garrity G."/>
            <person name="Hugenholtz P."/>
            <person name="Kyrpides N.C."/>
        </authorList>
    </citation>
    <scope>NUCLEOTIDE SEQUENCE [LARGE SCALE GENOMIC DNA]</scope>
    <source>
        <strain evidence="2 3">CGMCC 1.7270</strain>
    </source>
</reference>
<dbReference type="STRING" id="1341154.FCR2A7T_05500"/>
<dbReference type="GO" id="GO:0008233">
    <property type="term" value="F:peptidase activity"/>
    <property type="evidence" value="ECO:0007669"/>
    <property type="project" value="UniProtKB-KW"/>
</dbReference>
<sequence length="328" mass="37185">MKLKILMLAIFSSFNGIAQELTIDETMNYINSKIGNVSRVLSLKPGGELMLTEYVADFWFDRANLTSDEIDNRIKNQNYKMLLFKTTTFSIDDIDFYNKGFIKQSLSTGADFYTQIFCSSGNAGCIHQTTYDKYGQRISSDNTSELDISFHSKDTNDKIFNSLRYLISLAKEDIKYQKFDNDPFANKNFKNSNNVISANSKSNKIQLTSANGVYKIWVEISGIRKSFVLDTGASEISISQSVEKELISKNLLQKTDYLEPALYRIADGSIVICRRAKLKQVKVGNITIKNVITSVSISETPLLLGRNFLDNFQKWSIDNKSKILTLEN</sequence>
<protein>
    <submittedName>
        <fullName evidence="2">Clan AA aspartic protease (TIGR02281 family)</fullName>
    </submittedName>
</protein>
<accession>A0A562LJU8</accession>
<feature type="chain" id="PRO_5021874802" evidence="1">
    <location>
        <begin position="19"/>
        <end position="328"/>
    </location>
</feature>
<dbReference type="RefSeq" id="WP_035117070.1">
    <property type="nucleotide sequence ID" value="NZ_AVBI01000002.1"/>
</dbReference>
<dbReference type="AlphaFoldDB" id="A0A562LJU8"/>
<keyword evidence="3" id="KW-1185">Reference proteome</keyword>
<dbReference type="GO" id="GO:0006508">
    <property type="term" value="P:proteolysis"/>
    <property type="evidence" value="ECO:0007669"/>
    <property type="project" value="UniProtKB-KW"/>
</dbReference>
<feature type="signal peptide" evidence="1">
    <location>
        <begin position="1"/>
        <end position="18"/>
    </location>
</feature>
<proteinExistence type="predicted"/>
<keyword evidence="1" id="KW-0732">Signal</keyword>
<dbReference type="SUPFAM" id="SSF50630">
    <property type="entry name" value="Acid proteases"/>
    <property type="match status" value="1"/>
</dbReference>
<evidence type="ECO:0000256" key="1">
    <source>
        <dbReference type="SAM" id="SignalP"/>
    </source>
</evidence>
<dbReference type="CDD" id="cd05483">
    <property type="entry name" value="retropepsin_like_bacteria"/>
    <property type="match status" value="1"/>
</dbReference>
<keyword evidence="2" id="KW-0645">Protease</keyword>
<organism evidence="2 3">
    <name type="scientific">Flavobacterium cauense R2A-7</name>
    <dbReference type="NCBI Taxonomy" id="1341154"/>
    <lineage>
        <taxon>Bacteria</taxon>
        <taxon>Pseudomonadati</taxon>
        <taxon>Bacteroidota</taxon>
        <taxon>Flavobacteriia</taxon>
        <taxon>Flavobacteriales</taxon>
        <taxon>Flavobacteriaceae</taxon>
        <taxon>Flavobacterium</taxon>
    </lineage>
</organism>
<evidence type="ECO:0000313" key="3">
    <source>
        <dbReference type="Proteomes" id="UP000319848"/>
    </source>
</evidence>
<dbReference type="Pfam" id="PF13975">
    <property type="entry name" value="gag-asp_proteas"/>
    <property type="match status" value="1"/>
</dbReference>